<proteinExistence type="predicted"/>
<keyword evidence="2" id="KW-1185">Reference proteome</keyword>
<reference evidence="1" key="1">
    <citation type="journal article" date="2014" name="Int. J. Syst. Evol. Microbiol.">
        <title>Complete genome sequence of Corynebacterium casei LMG S-19264T (=DSM 44701T), isolated from a smear-ripened cheese.</title>
        <authorList>
            <consortium name="US DOE Joint Genome Institute (JGI-PGF)"/>
            <person name="Walter F."/>
            <person name="Albersmeier A."/>
            <person name="Kalinowski J."/>
            <person name="Ruckert C."/>
        </authorList>
    </citation>
    <scope>NUCLEOTIDE SEQUENCE</scope>
    <source>
        <strain evidence="1">CGMCC 1.12195</strain>
    </source>
</reference>
<comment type="caution">
    <text evidence="1">The sequence shown here is derived from an EMBL/GenBank/DDBJ whole genome shotgun (WGS) entry which is preliminary data.</text>
</comment>
<accession>A0A917HXJ7</accession>
<gene>
    <name evidence="1" type="ORF">GCM10007415_34080</name>
</gene>
<dbReference type="EMBL" id="BMER01000004">
    <property type="protein sequence ID" value="GGG96064.1"/>
    <property type="molecule type" value="Genomic_DNA"/>
</dbReference>
<name>A0A917HXJ7_9SPHI</name>
<protein>
    <submittedName>
        <fullName evidence="1">Uncharacterized protein</fullName>
    </submittedName>
</protein>
<evidence type="ECO:0000313" key="1">
    <source>
        <dbReference type="EMBL" id="GGG96064.1"/>
    </source>
</evidence>
<dbReference type="AlphaFoldDB" id="A0A917HXJ7"/>
<organism evidence="1 2">
    <name type="scientific">Parapedobacter pyrenivorans</name>
    <dbReference type="NCBI Taxonomy" id="1305674"/>
    <lineage>
        <taxon>Bacteria</taxon>
        <taxon>Pseudomonadati</taxon>
        <taxon>Bacteroidota</taxon>
        <taxon>Sphingobacteriia</taxon>
        <taxon>Sphingobacteriales</taxon>
        <taxon>Sphingobacteriaceae</taxon>
        <taxon>Parapedobacter</taxon>
    </lineage>
</organism>
<evidence type="ECO:0000313" key="2">
    <source>
        <dbReference type="Proteomes" id="UP000660862"/>
    </source>
</evidence>
<reference evidence="1" key="2">
    <citation type="submission" date="2020-09" db="EMBL/GenBank/DDBJ databases">
        <authorList>
            <person name="Sun Q."/>
            <person name="Zhou Y."/>
        </authorList>
    </citation>
    <scope>NUCLEOTIDE SEQUENCE</scope>
    <source>
        <strain evidence="1">CGMCC 1.12195</strain>
    </source>
</reference>
<dbReference type="Proteomes" id="UP000660862">
    <property type="component" value="Unassembled WGS sequence"/>
</dbReference>
<sequence length="116" mass="13060">MFSRVFVLVGFELNKNYILGNLCENRDDQASSCVGKCYLTKKLNQAADNEKEHSKNSEHNNAETYLSHNQHAIANPALSLFPRPSKLGHGNTVEFVSNIPESIFRPPRIIDLMSKV</sequence>